<protein>
    <submittedName>
        <fullName evidence="6">Archaeal fructose-1,6-bisphosphatase or related enzyme of inositol monophosphatase family</fullName>
    </submittedName>
</protein>
<gene>
    <name evidence="6" type="ORF">Ga0061065_103186</name>
</gene>
<proteinExistence type="inferred from homology"/>
<keyword evidence="2 5" id="KW-0479">Metal-binding</keyword>
<dbReference type="PROSITE" id="PS00629">
    <property type="entry name" value="IMP_1"/>
    <property type="match status" value="1"/>
</dbReference>
<dbReference type="GO" id="GO:0006020">
    <property type="term" value="P:inositol metabolic process"/>
    <property type="evidence" value="ECO:0007669"/>
    <property type="project" value="TreeGrafter"/>
</dbReference>
<evidence type="ECO:0000256" key="4">
    <source>
        <dbReference type="ARBA" id="ARBA00022842"/>
    </source>
</evidence>
<feature type="binding site" evidence="5">
    <location>
        <position position="208"/>
    </location>
    <ligand>
        <name>Mg(2+)</name>
        <dbReference type="ChEBI" id="CHEBI:18420"/>
        <label>1</label>
        <note>catalytic</note>
    </ligand>
</feature>
<dbReference type="STRING" id="1137284.GCA_001418205_01185"/>
<evidence type="ECO:0000256" key="5">
    <source>
        <dbReference type="PIRSR" id="PIRSR600760-2"/>
    </source>
</evidence>
<reference evidence="7" key="1">
    <citation type="submission" date="2015-08" db="EMBL/GenBank/DDBJ databases">
        <authorList>
            <person name="Varghese N."/>
        </authorList>
    </citation>
    <scope>NUCLEOTIDE SEQUENCE [LARGE SCALE GENOMIC DNA]</scope>
    <source>
        <strain evidence="7">JCM 18476</strain>
    </source>
</reference>
<keyword evidence="4 5" id="KW-0460">Magnesium</keyword>
<keyword evidence="7" id="KW-1185">Reference proteome</keyword>
<dbReference type="PANTHER" id="PTHR20854:SF4">
    <property type="entry name" value="INOSITOL-1-MONOPHOSPHATASE-RELATED"/>
    <property type="match status" value="1"/>
</dbReference>
<organism evidence="6 7">
    <name type="scientific">Marinomonas fungiae</name>
    <dbReference type="NCBI Taxonomy" id="1137284"/>
    <lineage>
        <taxon>Bacteria</taxon>
        <taxon>Pseudomonadati</taxon>
        <taxon>Pseudomonadota</taxon>
        <taxon>Gammaproteobacteria</taxon>
        <taxon>Oceanospirillales</taxon>
        <taxon>Oceanospirillaceae</taxon>
        <taxon>Marinomonas</taxon>
    </lineage>
</organism>
<dbReference type="Gene3D" id="3.40.190.80">
    <property type="match status" value="1"/>
</dbReference>
<dbReference type="Pfam" id="PF00459">
    <property type="entry name" value="Inositol_P"/>
    <property type="match status" value="1"/>
</dbReference>
<feature type="binding site" evidence="5">
    <location>
        <position position="84"/>
    </location>
    <ligand>
        <name>Mg(2+)</name>
        <dbReference type="ChEBI" id="CHEBI:18420"/>
        <label>1</label>
        <note>catalytic</note>
    </ligand>
</feature>
<evidence type="ECO:0000313" key="7">
    <source>
        <dbReference type="Proteomes" id="UP000182769"/>
    </source>
</evidence>
<evidence type="ECO:0000256" key="1">
    <source>
        <dbReference type="ARBA" id="ARBA00009759"/>
    </source>
</evidence>
<dbReference type="GO" id="GO:0008934">
    <property type="term" value="F:inositol monophosphate 1-phosphatase activity"/>
    <property type="evidence" value="ECO:0007669"/>
    <property type="project" value="TreeGrafter"/>
</dbReference>
<sequence length="264" mass="29415">MIQHIDMPALCKMAINAGKEAQSIRDNGLAVTTKSEQDFVSQADIFVEQTLKSYLKMEYPRSGFLGEETGIEAGIQGLWVIDPIDGTTNFTLGMDYWCISVAYVEAEQVQLGIIYAPDRDELFVAQKGQGASLNGHSLNITEPLPDRVVLGLGRSNRRPLADYLHSIEYLIEQENIEYRRFGAGALMLCHVASGQVHGYYEAHLNSWDALAGLLICQEAGALSNDFEQGNGLIEGNPIWVAPPKVWQRLAEHFQVRRRYLVAED</sequence>
<feature type="binding site" evidence="5">
    <location>
        <position position="85"/>
    </location>
    <ligand>
        <name>Mg(2+)</name>
        <dbReference type="ChEBI" id="CHEBI:18420"/>
        <label>1</label>
        <note>catalytic</note>
    </ligand>
</feature>
<dbReference type="SUPFAM" id="SSF56655">
    <property type="entry name" value="Carbohydrate phosphatase"/>
    <property type="match status" value="1"/>
</dbReference>
<evidence type="ECO:0000313" key="6">
    <source>
        <dbReference type="EMBL" id="CUB03336.1"/>
    </source>
</evidence>
<comment type="similarity">
    <text evidence="1">Belongs to the inositol monophosphatase superfamily.</text>
</comment>
<dbReference type="PRINTS" id="PR00377">
    <property type="entry name" value="IMPHPHTASES"/>
</dbReference>
<accession>A0A0K6IJS7</accession>
<feature type="binding site" evidence="5">
    <location>
        <position position="82"/>
    </location>
    <ligand>
        <name>Mg(2+)</name>
        <dbReference type="ChEBI" id="CHEBI:18420"/>
        <label>1</label>
        <note>catalytic</note>
    </ligand>
</feature>
<dbReference type="Proteomes" id="UP000182769">
    <property type="component" value="Unassembled WGS sequence"/>
</dbReference>
<name>A0A0K6IJS7_9GAMM</name>
<evidence type="ECO:0000256" key="3">
    <source>
        <dbReference type="ARBA" id="ARBA00022801"/>
    </source>
</evidence>
<feature type="binding site" evidence="5">
    <location>
        <position position="67"/>
    </location>
    <ligand>
        <name>Mg(2+)</name>
        <dbReference type="ChEBI" id="CHEBI:18420"/>
        <label>1</label>
        <note>catalytic</note>
    </ligand>
</feature>
<comment type="cofactor">
    <cofactor evidence="5">
        <name>Mg(2+)</name>
        <dbReference type="ChEBI" id="CHEBI:18420"/>
    </cofactor>
</comment>
<dbReference type="GO" id="GO:0046872">
    <property type="term" value="F:metal ion binding"/>
    <property type="evidence" value="ECO:0007669"/>
    <property type="project" value="UniProtKB-KW"/>
</dbReference>
<evidence type="ECO:0000256" key="2">
    <source>
        <dbReference type="ARBA" id="ARBA00022723"/>
    </source>
</evidence>
<dbReference type="PANTHER" id="PTHR20854">
    <property type="entry name" value="INOSITOL MONOPHOSPHATASE"/>
    <property type="match status" value="1"/>
</dbReference>
<dbReference type="InterPro" id="IPR000760">
    <property type="entry name" value="Inositol_monophosphatase-like"/>
</dbReference>
<dbReference type="EMBL" id="CYHG01000003">
    <property type="protein sequence ID" value="CUB03336.1"/>
    <property type="molecule type" value="Genomic_DNA"/>
</dbReference>
<keyword evidence="3" id="KW-0378">Hydrolase</keyword>
<dbReference type="InterPro" id="IPR020583">
    <property type="entry name" value="Inositol_monoP_metal-BS"/>
</dbReference>
<dbReference type="AlphaFoldDB" id="A0A0K6IJS7"/>
<dbReference type="RefSeq" id="WP_055462295.1">
    <property type="nucleotide sequence ID" value="NZ_CYHG01000003.1"/>
</dbReference>
<dbReference type="GO" id="GO:0007165">
    <property type="term" value="P:signal transduction"/>
    <property type="evidence" value="ECO:0007669"/>
    <property type="project" value="TreeGrafter"/>
</dbReference>
<dbReference type="Gene3D" id="3.30.540.10">
    <property type="entry name" value="Fructose-1,6-Bisphosphatase, subunit A, domain 1"/>
    <property type="match status" value="1"/>
</dbReference>